<sequence length="416" mass="46395">MNTKEKFRLILAFIAVSVVFASCKDNDNENEVEQNVKFAMSLDMPLNINSPSLTGATATLTNVQTKKTYVAKNFRRAGTQYVDTTEVPEGNYTLDIRGGISYNLDTTIVNTSVKATESNVIVNKTSTGNDMSHKTIALNTYNAQDGFVISEMFFTGTLTPEGKQYSNDQYIKIANNSDSVLYADGLAFVESSFMTVSKFDYTPDIMNQAMTIDAIYIIPGSGKDHPIKPGQEITLALNAKNHKEINANSIDLSNADFEFYDVSSNPKFSDDDNPNVPNLANWYDYSNTYFTLHNRGYHSYAIAKPETDKETFLRNYYYKYSYVMSANGNSYTMNKDGYKLPNSWIIDAVNLSIAASYQWNVVSASLDAGWAHCGSIDADKTRFSKAVVRKKSGNRFIDTNNSTEDFESDATPTLLK</sequence>
<protein>
    <submittedName>
        <fullName evidence="2">DUF4876 domain-containing protein</fullName>
    </submittedName>
</protein>
<name>A0ABM7NW98_9BACT</name>
<evidence type="ECO:0000313" key="3">
    <source>
        <dbReference type="Proteomes" id="UP001319045"/>
    </source>
</evidence>
<feature type="chain" id="PRO_5045396248" evidence="1">
    <location>
        <begin position="22"/>
        <end position="416"/>
    </location>
</feature>
<keyword evidence="3" id="KW-1185">Reference proteome</keyword>
<dbReference type="PROSITE" id="PS51257">
    <property type="entry name" value="PROKAR_LIPOPROTEIN"/>
    <property type="match status" value="1"/>
</dbReference>
<reference evidence="2 3" key="1">
    <citation type="journal article" date="2022" name="Int. J. Syst. Evol. Microbiol.">
        <title>Prevotella herbatica sp. nov., a plant polysaccharide-decomposing anaerobic bacterium isolated from a methanogenic reactor.</title>
        <authorList>
            <person name="Uek A."/>
            <person name="Tonouchi A."/>
            <person name="Kaku N."/>
            <person name="Ueki K."/>
        </authorList>
    </citation>
    <scope>NUCLEOTIDE SEQUENCE [LARGE SCALE GENOMIC DNA]</scope>
    <source>
        <strain evidence="2 3">WR041</strain>
    </source>
</reference>
<proteinExistence type="predicted"/>
<dbReference type="Proteomes" id="UP001319045">
    <property type="component" value="Chromosome"/>
</dbReference>
<dbReference type="Pfam" id="PF16215">
    <property type="entry name" value="DUF4876"/>
    <property type="match status" value="1"/>
</dbReference>
<dbReference type="EMBL" id="AP024484">
    <property type="protein sequence ID" value="BCS84724.1"/>
    <property type="molecule type" value="Genomic_DNA"/>
</dbReference>
<gene>
    <name evidence="2" type="ORF">prwr041_06170</name>
</gene>
<feature type="signal peptide" evidence="1">
    <location>
        <begin position="1"/>
        <end position="21"/>
    </location>
</feature>
<organism evidence="2 3">
    <name type="scientific">Prevotella herbatica</name>
    <dbReference type="NCBI Taxonomy" id="2801997"/>
    <lineage>
        <taxon>Bacteria</taxon>
        <taxon>Pseudomonadati</taxon>
        <taxon>Bacteroidota</taxon>
        <taxon>Bacteroidia</taxon>
        <taxon>Bacteroidales</taxon>
        <taxon>Prevotellaceae</taxon>
        <taxon>Prevotella</taxon>
    </lineage>
</organism>
<accession>A0ABM7NW98</accession>
<evidence type="ECO:0000313" key="2">
    <source>
        <dbReference type="EMBL" id="BCS84724.1"/>
    </source>
</evidence>
<dbReference type="RefSeq" id="WP_207154907.1">
    <property type="nucleotide sequence ID" value="NZ_AP024484.1"/>
</dbReference>
<keyword evidence="1" id="KW-0732">Signal</keyword>
<evidence type="ECO:0000256" key="1">
    <source>
        <dbReference type="SAM" id="SignalP"/>
    </source>
</evidence>
<dbReference type="InterPro" id="IPR032627">
    <property type="entry name" value="DUF4876"/>
</dbReference>